<evidence type="ECO:0000313" key="5">
    <source>
        <dbReference type="EMBL" id="KAJ8452067.1"/>
    </source>
</evidence>
<evidence type="ECO:0000256" key="1">
    <source>
        <dbReference type="ARBA" id="ARBA00009500"/>
    </source>
</evidence>
<keyword evidence="6" id="KW-1185">Reference proteome</keyword>
<dbReference type="PANTHER" id="PTHR11461">
    <property type="entry name" value="SERINE PROTEASE INHIBITOR, SERPIN"/>
    <property type="match status" value="1"/>
</dbReference>
<dbReference type="OrthoDB" id="1063785at2759"/>
<dbReference type="Pfam" id="PF00079">
    <property type="entry name" value="Serpin"/>
    <property type="match status" value="2"/>
</dbReference>
<accession>A0A9Q1QRP4</accession>
<dbReference type="GO" id="GO:0005615">
    <property type="term" value="C:extracellular space"/>
    <property type="evidence" value="ECO:0007669"/>
    <property type="project" value="InterPro"/>
</dbReference>
<dbReference type="InterPro" id="IPR042185">
    <property type="entry name" value="Serpin_sf_2"/>
</dbReference>
<organism evidence="5 6">
    <name type="scientific">Carnegiea gigantea</name>
    <dbReference type="NCBI Taxonomy" id="171969"/>
    <lineage>
        <taxon>Eukaryota</taxon>
        <taxon>Viridiplantae</taxon>
        <taxon>Streptophyta</taxon>
        <taxon>Embryophyta</taxon>
        <taxon>Tracheophyta</taxon>
        <taxon>Spermatophyta</taxon>
        <taxon>Magnoliopsida</taxon>
        <taxon>eudicotyledons</taxon>
        <taxon>Gunneridae</taxon>
        <taxon>Pentapetalae</taxon>
        <taxon>Caryophyllales</taxon>
        <taxon>Cactineae</taxon>
        <taxon>Cactaceae</taxon>
        <taxon>Cactoideae</taxon>
        <taxon>Echinocereeae</taxon>
        <taxon>Carnegiea</taxon>
    </lineage>
</organism>
<dbReference type="InterPro" id="IPR000215">
    <property type="entry name" value="Serpin_fam"/>
</dbReference>
<dbReference type="InterPro" id="IPR023796">
    <property type="entry name" value="Serpin_dom"/>
</dbReference>
<comment type="similarity">
    <text evidence="1 2">Belongs to the serpin family.</text>
</comment>
<evidence type="ECO:0000313" key="6">
    <source>
        <dbReference type="Proteomes" id="UP001153076"/>
    </source>
</evidence>
<dbReference type="SMART" id="SM00093">
    <property type="entry name" value="SERPIN"/>
    <property type="match status" value="1"/>
</dbReference>
<gene>
    <name evidence="5" type="ORF">Cgig2_016648</name>
</gene>
<dbReference type="SUPFAM" id="SSF56574">
    <property type="entry name" value="Serpins"/>
    <property type="match status" value="1"/>
</dbReference>
<dbReference type="GO" id="GO:0004867">
    <property type="term" value="F:serine-type endopeptidase inhibitor activity"/>
    <property type="evidence" value="ECO:0007669"/>
    <property type="project" value="InterPro"/>
</dbReference>
<dbReference type="Gene3D" id="2.30.39.10">
    <property type="entry name" value="Alpha-1-antitrypsin, domain 1"/>
    <property type="match status" value="2"/>
</dbReference>
<dbReference type="InterPro" id="IPR042178">
    <property type="entry name" value="Serpin_sf_1"/>
</dbReference>
<dbReference type="Proteomes" id="UP001153076">
    <property type="component" value="Unassembled WGS sequence"/>
</dbReference>
<protein>
    <recommendedName>
        <fullName evidence="4">Serpin domain-containing protein</fullName>
    </recommendedName>
</protein>
<feature type="region of interest" description="Disordered" evidence="3">
    <location>
        <begin position="244"/>
        <end position="277"/>
    </location>
</feature>
<dbReference type="PANTHER" id="PTHR11461:SF315">
    <property type="entry name" value="SERPIN-Z3-LIKE"/>
    <property type="match status" value="1"/>
</dbReference>
<dbReference type="AlphaFoldDB" id="A0A9Q1QRP4"/>
<proteinExistence type="inferred from homology"/>
<name>A0A9Q1QRP4_9CARY</name>
<evidence type="ECO:0000259" key="4">
    <source>
        <dbReference type="SMART" id="SM00093"/>
    </source>
</evidence>
<dbReference type="InterPro" id="IPR036186">
    <property type="entry name" value="Serpin_sf"/>
</dbReference>
<feature type="domain" description="Serpin" evidence="4">
    <location>
        <begin position="23"/>
        <end position="267"/>
    </location>
</feature>
<sequence length="277" mass="31515">MRTWCALRSQSPPCSTSRPPGWRAISESSCFLARDSMDEVSDMASRLADVLREGDDEDAPDIKFANALRVADRLHLRETFREILGKVDFESQVDQVVKEANLRAEEQTKGLIKQILSGGSIGKDTMMIFANAPYFKGAKFKPKNTKEMLYREGEEESSDKEENTRRFSMYIFLPNKKDGLPNLMENLTVDANMFEERVKLNEVSINEIRIPKFSFECDLSLSEPMKQFGLTLPFDRSSCELTGMLDNPNEGEQPHVSGRFKSAVWKPMKEGQKPHLS</sequence>
<feature type="compositionally biased region" description="Basic and acidic residues" evidence="3">
    <location>
        <begin position="267"/>
        <end position="277"/>
    </location>
</feature>
<evidence type="ECO:0000256" key="2">
    <source>
        <dbReference type="RuleBase" id="RU000411"/>
    </source>
</evidence>
<reference evidence="5" key="1">
    <citation type="submission" date="2022-04" db="EMBL/GenBank/DDBJ databases">
        <title>Carnegiea gigantea Genome sequencing and assembly v2.</title>
        <authorList>
            <person name="Copetti D."/>
            <person name="Sanderson M.J."/>
            <person name="Burquez A."/>
            <person name="Wojciechowski M.F."/>
        </authorList>
    </citation>
    <scope>NUCLEOTIDE SEQUENCE</scope>
    <source>
        <strain evidence="5">SGP5-SGP5p</strain>
        <tissue evidence="5">Aerial part</tissue>
    </source>
</reference>
<comment type="caution">
    <text evidence="5">The sequence shown here is derived from an EMBL/GenBank/DDBJ whole genome shotgun (WGS) entry which is preliminary data.</text>
</comment>
<dbReference type="EMBL" id="JAKOGI010000006">
    <property type="protein sequence ID" value="KAJ8452067.1"/>
    <property type="molecule type" value="Genomic_DNA"/>
</dbReference>
<dbReference type="Gene3D" id="3.30.497.10">
    <property type="entry name" value="Antithrombin, subunit I, domain 2"/>
    <property type="match status" value="2"/>
</dbReference>
<evidence type="ECO:0000256" key="3">
    <source>
        <dbReference type="SAM" id="MobiDB-lite"/>
    </source>
</evidence>